<proteinExistence type="inferred from homology"/>
<evidence type="ECO:0000256" key="2">
    <source>
        <dbReference type="ARBA" id="ARBA00022723"/>
    </source>
</evidence>
<dbReference type="GO" id="GO:0046872">
    <property type="term" value="F:metal ion binding"/>
    <property type="evidence" value="ECO:0007669"/>
    <property type="project" value="UniProtKB-KW"/>
</dbReference>
<comment type="caution">
    <text evidence="5">The sequence shown here is derived from an EMBL/GenBank/DDBJ whole genome shotgun (WGS) entry which is preliminary data.</text>
</comment>
<reference evidence="5 6" key="1">
    <citation type="submission" date="2018-01" db="EMBL/GenBank/DDBJ databases">
        <title>The draft genome sequence of Halioglobus japonicus S1-36.</title>
        <authorList>
            <person name="Du Z.-J."/>
            <person name="Shi M.-J."/>
        </authorList>
    </citation>
    <scope>NUCLEOTIDE SEQUENCE [LARGE SCALE GENOMIC DNA]</scope>
    <source>
        <strain evidence="5 6">S1-36</strain>
    </source>
</reference>
<organism evidence="5 6">
    <name type="scientific">Halioglobus japonicus</name>
    <dbReference type="NCBI Taxonomy" id="930805"/>
    <lineage>
        <taxon>Bacteria</taxon>
        <taxon>Pseudomonadati</taxon>
        <taxon>Pseudomonadota</taxon>
        <taxon>Gammaproteobacteria</taxon>
        <taxon>Cellvibrionales</taxon>
        <taxon>Halieaceae</taxon>
        <taxon>Halioglobus</taxon>
    </lineage>
</organism>
<gene>
    <name evidence="5" type="primary">modA</name>
    <name evidence="5" type="ORF">C0029_16530</name>
</gene>
<evidence type="ECO:0000256" key="4">
    <source>
        <dbReference type="SAM" id="SignalP"/>
    </source>
</evidence>
<protein>
    <submittedName>
        <fullName evidence="5">Molybdate ABC transporter substrate-binding protein</fullName>
    </submittedName>
</protein>
<dbReference type="KEGG" id="hja:BST95_02265"/>
<keyword evidence="2" id="KW-0479">Metal-binding</keyword>
<comment type="similarity">
    <text evidence="1">Belongs to the bacterial solute-binding protein ModA family.</text>
</comment>
<dbReference type="RefSeq" id="WP_084197986.1">
    <property type="nucleotide sequence ID" value="NZ_BMYL01000004.1"/>
</dbReference>
<name>A0AAP8MCP2_9GAMM</name>
<feature type="chain" id="PRO_5042950535" evidence="4">
    <location>
        <begin position="19"/>
        <end position="228"/>
    </location>
</feature>
<dbReference type="GO" id="GO:0030973">
    <property type="term" value="F:molybdate ion binding"/>
    <property type="evidence" value="ECO:0007669"/>
    <property type="project" value="TreeGrafter"/>
</dbReference>
<dbReference type="SUPFAM" id="SSF53850">
    <property type="entry name" value="Periplasmic binding protein-like II"/>
    <property type="match status" value="1"/>
</dbReference>
<dbReference type="Gene3D" id="3.40.190.10">
    <property type="entry name" value="Periplasmic binding protein-like II"/>
    <property type="match status" value="2"/>
</dbReference>
<keyword evidence="3 4" id="KW-0732">Signal</keyword>
<evidence type="ECO:0000256" key="1">
    <source>
        <dbReference type="ARBA" id="ARBA00009175"/>
    </source>
</evidence>
<sequence length="228" mass="24497">MRCLILALLITVAPAGLAETPLTVAVAANFRPTLEDINARFSAQTGHPVRLSSASTGVLTHQVMRGAPYHLFLAADAAAPALLHDEGLGLRPFCYATGQLALLGGPLSQLEAPGLGLDLAIANPDTAPYGQAAMDVLNLKGTQPQRLVRGNNVLQAYQYWRTRTVQMALVSKSLAGEAGIAIPAKWHRDLQQHALVIKDHPNLNAYLEWLRSDTVRQLILDSGYLPCP</sequence>
<evidence type="ECO:0000313" key="5">
    <source>
        <dbReference type="EMBL" id="PLW85132.1"/>
    </source>
</evidence>
<dbReference type="Pfam" id="PF13531">
    <property type="entry name" value="SBP_bac_11"/>
    <property type="match status" value="1"/>
</dbReference>
<evidence type="ECO:0000313" key="6">
    <source>
        <dbReference type="Proteomes" id="UP000235162"/>
    </source>
</evidence>
<dbReference type="GO" id="GO:0015689">
    <property type="term" value="P:molybdate ion transport"/>
    <property type="evidence" value="ECO:0007669"/>
    <property type="project" value="InterPro"/>
</dbReference>
<dbReference type="InterPro" id="IPR005950">
    <property type="entry name" value="ModA"/>
</dbReference>
<dbReference type="PANTHER" id="PTHR30632:SF14">
    <property type="entry name" value="TUNGSTATE_MOLYBDATE_CHROMATE-BINDING PROTEIN MODA"/>
    <property type="match status" value="1"/>
</dbReference>
<dbReference type="EMBL" id="PKUR01000004">
    <property type="protein sequence ID" value="PLW85132.1"/>
    <property type="molecule type" value="Genomic_DNA"/>
</dbReference>
<dbReference type="Proteomes" id="UP000235162">
    <property type="component" value="Unassembled WGS sequence"/>
</dbReference>
<dbReference type="PANTHER" id="PTHR30632">
    <property type="entry name" value="MOLYBDATE-BINDING PERIPLASMIC PROTEIN"/>
    <property type="match status" value="1"/>
</dbReference>
<feature type="signal peptide" evidence="4">
    <location>
        <begin position="1"/>
        <end position="18"/>
    </location>
</feature>
<dbReference type="NCBIfam" id="TIGR01256">
    <property type="entry name" value="modA"/>
    <property type="match status" value="1"/>
</dbReference>
<keyword evidence="6" id="KW-1185">Reference proteome</keyword>
<accession>A0AAP8MCP2</accession>
<evidence type="ECO:0000256" key="3">
    <source>
        <dbReference type="ARBA" id="ARBA00022729"/>
    </source>
</evidence>
<dbReference type="InterPro" id="IPR050682">
    <property type="entry name" value="ModA/WtpA"/>
</dbReference>
<dbReference type="AlphaFoldDB" id="A0AAP8MCP2"/>